<feature type="transmembrane region" description="Helical" evidence="6">
    <location>
        <begin position="121"/>
        <end position="138"/>
    </location>
</feature>
<feature type="transmembrane region" description="Helical" evidence="6">
    <location>
        <begin position="159"/>
        <end position="179"/>
    </location>
</feature>
<gene>
    <name evidence="7" type="ORF">NND11_03600</name>
</gene>
<evidence type="ECO:0000256" key="2">
    <source>
        <dbReference type="ARBA" id="ARBA00022475"/>
    </source>
</evidence>
<feature type="transmembrane region" description="Helical" evidence="6">
    <location>
        <begin position="185"/>
        <end position="204"/>
    </location>
</feature>
<dbReference type="EMBL" id="JANDXR010000002">
    <property type="protein sequence ID" value="MCP9500647.1"/>
    <property type="molecule type" value="Genomic_DNA"/>
</dbReference>
<evidence type="ECO:0000256" key="3">
    <source>
        <dbReference type="ARBA" id="ARBA00022692"/>
    </source>
</evidence>
<dbReference type="GO" id="GO:0005886">
    <property type="term" value="C:plasma membrane"/>
    <property type="evidence" value="ECO:0007669"/>
    <property type="project" value="UniProtKB-SubCell"/>
</dbReference>
<feature type="transmembrane region" description="Helical" evidence="6">
    <location>
        <begin position="79"/>
        <end position="101"/>
    </location>
</feature>
<evidence type="ECO:0000256" key="1">
    <source>
        <dbReference type="ARBA" id="ARBA00004651"/>
    </source>
</evidence>
<feature type="transmembrane region" description="Helical" evidence="6">
    <location>
        <begin position="253"/>
        <end position="279"/>
    </location>
</feature>
<keyword evidence="4 6" id="KW-1133">Transmembrane helix</keyword>
<keyword evidence="3 6" id="KW-0812">Transmembrane</keyword>
<evidence type="ECO:0000256" key="6">
    <source>
        <dbReference type="SAM" id="Phobius"/>
    </source>
</evidence>
<evidence type="ECO:0000256" key="4">
    <source>
        <dbReference type="ARBA" id="ARBA00022989"/>
    </source>
</evidence>
<feature type="transmembrane region" description="Helical" evidence="6">
    <location>
        <begin position="224"/>
        <end position="247"/>
    </location>
</feature>
<feature type="transmembrane region" description="Helical" evidence="6">
    <location>
        <begin position="299"/>
        <end position="323"/>
    </location>
</feature>
<evidence type="ECO:0000313" key="7">
    <source>
        <dbReference type="EMBL" id="MCP9500647.1"/>
    </source>
</evidence>
<evidence type="ECO:0000313" key="8">
    <source>
        <dbReference type="Proteomes" id="UP001206014"/>
    </source>
</evidence>
<evidence type="ECO:0000256" key="5">
    <source>
        <dbReference type="ARBA" id="ARBA00023136"/>
    </source>
</evidence>
<dbReference type="Pfam" id="PF13440">
    <property type="entry name" value="Polysacc_synt_3"/>
    <property type="match status" value="1"/>
</dbReference>
<organism evidence="7 8">
    <name type="scientific">Segatella copri</name>
    <dbReference type="NCBI Taxonomy" id="165179"/>
    <lineage>
        <taxon>Bacteria</taxon>
        <taxon>Pseudomonadati</taxon>
        <taxon>Bacteroidota</taxon>
        <taxon>Bacteroidia</taxon>
        <taxon>Bacteroidales</taxon>
        <taxon>Prevotellaceae</taxon>
        <taxon>Segatella</taxon>
    </lineage>
</organism>
<proteinExistence type="predicted"/>
<feature type="transmembrane region" description="Helical" evidence="6">
    <location>
        <begin position="12"/>
        <end position="37"/>
    </location>
</feature>
<dbReference type="AlphaFoldDB" id="A0AAW5HXG7"/>
<name>A0AAW5HXG7_9BACT</name>
<keyword evidence="2" id="KW-1003">Cell membrane</keyword>
<dbReference type="InterPro" id="IPR050833">
    <property type="entry name" value="Poly_Biosynth_Transport"/>
</dbReference>
<keyword evidence="5 6" id="KW-0472">Membrane</keyword>
<feature type="transmembrane region" description="Helical" evidence="6">
    <location>
        <begin position="426"/>
        <end position="443"/>
    </location>
</feature>
<protein>
    <submittedName>
        <fullName evidence="7">Oligosaccharide flippase family protein</fullName>
    </submittedName>
</protein>
<dbReference type="PANTHER" id="PTHR30250:SF28">
    <property type="entry name" value="POLYSACCHARIDE BIOSYNTHESIS PROTEIN"/>
    <property type="match status" value="1"/>
</dbReference>
<comment type="subcellular location">
    <subcellularLocation>
        <location evidence="1">Cell membrane</location>
        <topology evidence="1">Multi-pass membrane protein</topology>
    </subcellularLocation>
</comment>
<dbReference type="Proteomes" id="UP001206014">
    <property type="component" value="Unassembled WGS sequence"/>
</dbReference>
<feature type="transmembrane region" description="Helical" evidence="6">
    <location>
        <begin position="335"/>
        <end position="359"/>
    </location>
</feature>
<accession>A0AAW5HXG7</accession>
<comment type="caution">
    <text evidence="7">The sequence shown here is derived from an EMBL/GenBank/DDBJ whole genome shotgun (WGS) entry which is preliminary data.</text>
</comment>
<feature type="transmembrane region" description="Helical" evidence="6">
    <location>
        <begin position="49"/>
        <end position="67"/>
    </location>
</feature>
<reference evidence="7" key="1">
    <citation type="submission" date="2022-07" db="EMBL/GenBank/DDBJ databases">
        <title>Prevotella copri.</title>
        <authorList>
            <person name="Yang C."/>
        </authorList>
    </citation>
    <scope>NUCLEOTIDE SEQUENCE</scope>
    <source>
        <strain evidence="7">HF88</strain>
    </source>
</reference>
<dbReference type="RefSeq" id="WP_234563705.1">
    <property type="nucleotide sequence ID" value="NZ_JAJTTD010000002.1"/>
</dbReference>
<dbReference type="PANTHER" id="PTHR30250">
    <property type="entry name" value="PST FAMILY PREDICTED COLANIC ACID TRANSPORTER"/>
    <property type="match status" value="1"/>
</dbReference>
<feature type="transmembrane region" description="Helical" evidence="6">
    <location>
        <begin position="371"/>
        <end position="389"/>
    </location>
</feature>
<sequence length="444" mass="49645">MNTLKKIKNRALVMNTAKLSSSNIIMYVLPIIVTPILSRLYSPTCFGEWGVFSSIITIATIVIFMSYENTIVKAKEEEMPVILTICGLIGCGLAIMFTLLIFCIEKAHIFNTNIGQETIVFALYFIAYILYTIAYNISNRYSKYTSLSVANILQGVSQAFFRITLAFMTISAFNGLIFGTTMAEILTAGFLAYIVLRLVIKYNWSSCTLKNIKRVVLKYKKFPLYDAPANLLAFSALSLPTIILAAFYTKSAIGSLSIIFQLLLMPMSFVGSSLGKVYYQELCQKDTTQQKIAETTNTLFRFLGILAILPLLFICCGGDQTIVCFLGEGWETAGDIAICLSLWSFPIVLTQPLLPIFRVLNVQNVQLRYDIIYFIAGIGVLTVCSINSISLTTTLFCYALACTLSKLALLKKIISLTHSRLLNRRILLLWTICILILMVRLYNL</sequence>